<comment type="caution">
    <text evidence="2">The sequence shown here is derived from an EMBL/GenBank/DDBJ whole genome shotgun (WGS) entry which is preliminary data.</text>
</comment>
<reference evidence="3" key="1">
    <citation type="submission" date="2023-07" db="EMBL/GenBank/DDBJ databases">
        <authorList>
            <person name="Yue Y."/>
        </authorList>
    </citation>
    <scope>NUCLEOTIDE SEQUENCE [LARGE SCALE GENOMIC DNA]</scope>
    <source>
        <strain evidence="3">D23</strain>
    </source>
</reference>
<accession>A0ABS7XN30</accession>
<dbReference type="RefSeq" id="WP_224525177.1">
    <property type="nucleotide sequence ID" value="NZ_JAIUJR010000001.1"/>
</dbReference>
<dbReference type="EMBL" id="JAIUJR010000001">
    <property type="protein sequence ID" value="MCA0131412.1"/>
    <property type="molecule type" value="Genomic_DNA"/>
</dbReference>
<gene>
    <name evidence="2" type="ORF">LBU54_02370</name>
</gene>
<name>A0ABS7XN30_9FLAO</name>
<feature type="signal peptide" evidence="1">
    <location>
        <begin position="1"/>
        <end position="24"/>
    </location>
</feature>
<dbReference type="Gene3D" id="2.60.40.1930">
    <property type="match status" value="1"/>
</dbReference>
<evidence type="ECO:0000313" key="2">
    <source>
        <dbReference type="EMBL" id="MCA0131412.1"/>
    </source>
</evidence>
<sequence length="795" mass="90439">MSKSALSSFTLLIFFLSFSLYNNAQNNTDIFESYEEYIDAPREVVYLHLNKSTYVKGENIGFTAYVLDKKEKTPSMLTTNLYVSISDKNNNEIKQKLVKVTNGVASNIIKVDSLFSSGIYNVKAYTNYMRNFNEPNYYTEAIRIIDPEVDTYIENPLVENDIDAQFLPESGHLLHGIVNNVGVVIKDSQGFGLANISGEVVDANDEVISTFKTNELGISKFPLMADIANTYKVNIKYANEDFSFPLGHVVKKNGVVISVKRLKTKLFASIITNKETLNLVKNKRYTLMLHNGDGYEIMDIYFTDNTTVTKSIEYANIPTGTNIITLFNEYDQPIAERLFFNYNGIDTIRSTDIAATRQGDSIAVKLNFKGVDPNQFNNISISALPNETKAYNRHHNILSQTFLQPYLKGAVEYGKYYFENVDEKKRYDLDNLLLTQGWSSFDWNNLFLPEKLPYAFEQGISVKANVNNPDHREDTFILHHFNNNEPRYKKLTDGNTSFIFENIFPDETNKLLISRLKKDDKMVPAQLYLQSVPSKVPYLNLKLKPLEPKSSYKIAERLKVVAPKTQILDEVQQLDEVVVTSKLDEIRIRTQKLSEHRHGQVKVVTESDKLTFLYLEDWLEANRVNVFWAPDTGLAFSIQGSGGSVSGGGGPLVYFNDFPLTSTEFLYKFPLAEVDYVEINRRGIGEGARGGNGVLRIYASYKSMFSNNDKKTSQKFEIPLTFASNKKFYVPKYQYYNDAFFKGYGTIDWKPELSVNSEGNISFKIKEPQVLITLFIEGLANDGSFIVEEKTISLN</sequence>
<dbReference type="Proteomes" id="UP001198901">
    <property type="component" value="Unassembled WGS sequence"/>
</dbReference>
<proteinExistence type="predicted"/>
<evidence type="ECO:0008006" key="4">
    <source>
        <dbReference type="Google" id="ProtNLM"/>
    </source>
</evidence>
<evidence type="ECO:0000313" key="3">
    <source>
        <dbReference type="Proteomes" id="UP001198901"/>
    </source>
</evidence>
<feature type="chain" id="PRO_5045365173" description="MG2 domain-containing protein" evidence="1">
    <location>
        <begin position="25"/>
        <end position="795"/>
    </location>
</feature>
<organism evidence="2 3">
    <name type="scientific">Winogradskyella alexanderae</name>
    <dbReference type="NCBI Taxonomy" id="2877123"/>
    <lineage>
        <taxon>Bacteria</taxon>
        <taxon>Pseudomonadati</taxon>
        <taxon>Bacteroidota</taxon>
        <taxon>Flavobacteriia</taxon>
        <taxon>Flavobacteriales</taxon>
        <taxon>Flavobacteriaceae</taxon>
        <taxon>Winogradskyella</taxon>
    </lineage>
</organism>
<protein>
    <recommendedName>
        <fullName evidence="4">MG2 domain-containing protein</fullName>
    </recommendedName>
</protein>
<keyword evidence="1" id="KW-0732">Signal</keyword>
<keyword evidence="3" id="KW-1185">Reference proteome</keyword>
<evidence type="ECO:0000256" key="1">
    <source>
        <dbReference type="SAM" id="SignalP"/>
    </source>
</evidence>